<evidence type="ECO:0000259" key="1">
    <source>
        <dbReference type="Pfam" id="PF04149"/>
    </source>
</evidence>
<evidence type="ECO:0000313" key="3">
    <source>
        <dbReference type="Proteomes" id="UP001183202"/>
    </source>
</evidence>
<keyword evidence="3" id="KW-1185">Reference proteome</keyword>
<protein>
    <submittedName>
        <fullName evidence="2">DUF397 domain-containing protein</fullName>
    </submittedName>
</protein>
<dbReference type="InterPro" id="IPR007278">
    <property type="entry name" value="DUF397"/>
</dbReference>
<name>A0ABU2NDG1_9PSEU</name>
<accession>A0ABU2NDG1</accession>
<gene>
    <name evidence="2" type="ORF">RM445_20930</name>
</gene>
<feature type="domain" description="DUF397" evidence="1">
    <location>
        <begin position="9"/>
        <end position="62"/>
    </location>
</feature>
<reference evidence="3" key="1">
    <citation type="submission" date="2023-07" db="EMBL/GenBank/DDBJ databases">
        <title>30 novel species of actinomycetes from the DSMZ collection.</title>
        <authorList>
            <person name="Nouioui I."/>
        </authorList>
    </citation>
    <scope>NUCLEOTIDE SEQUENCE [LARGE SCALE GENOMIC DNA]</scope>
    <source>
        <strain evidence="3">DSM 45834</strain>
    </source>
</reference>
<dbReference type="Proteomes" id="UP001183202">
    <property type="component" value="Unassembled WGS sequence"/>
</dbReference>
<evidence type="ECO:0000313" key="2">
    <source>
        <dbReference type="EMBL" id="MDT0351997.1"/>
    </source>
</evidence>
<sequence>MPGVLLGLLTWRKSAASNPNGDCVELAPLPAGGVAVRNSRAPGGTALIYTRAEMEAFLHGAKAGEFDDLVM</sequence>
<dbReference type="EMBL" id="JAVREJ010000016">
    <property type="protein sequence ID" value="MDT0351997.1"/>
    <property type="molecule type" value="Genomic_DNA"/>
</dbReference>
<proteinExistence type="predicted"/>
<comment type="caution">
    <text evidence="2">The sequence shown here is derived from an EMBL/GenBank/DDBJ whole genome shotgun (WGS) entry which is preliminary data.</text>
</comment>
<organism evidence="2 3">
    <name type="scientific">Pseudonocardia charpentierae</name>
    <dbReference type="NCBI Taxonomy" id="3075545"/>
    <lineage>
        <taxon>Bacteria</taxon>
        <taxon>Bacillati</taxon>
        <taxon>Actinomycetota</taxon>
        <taxon>Actinomycetes</taxon>
        <taxon>Pseudonocardiales</taxon>
        <taxon>Pseudonocardiaceae</taxon>
        <taxon>Pseudonocardia</taxon>
    </lineage>
</organism>
<dbReference type="Pfam" id="PF04149">
    <property type="entry name" value="DUF397"/>
    <property type="match status" value="1"/>
</dbReference>